<dbReference type="RefSeq" id="WP_120730403.1">
    <property type="nucleotide sequence ID" value="NZ_RBAK01000009.1"/>
</dbReference>
<dbReference type="AlphaFoldDB" id="A0A3A9Z4R1"/>
<dbReference type="EMBL" id="RBAK01000009">
    <property type="protein sequence ID" value="RKN42804.1"/>
    <property type="molecule type" value="Genomic_DNA"/>
</dbReference>
<keyword evidence="1" id="KW-0812">Transmembrane</keyword>
<reference evidence="3 4" key="1">
    <citation type="journal article" date="2004" name="Syst. Appl. Microbiol.">
        <title>Cryptoendolithic actinomycetes from antarctic sandstone rock samples: Micromonospora endolithica sp. nov. and two isolates related to Micromonospora coerulea Jensen 1932.</title>
        <authorList>
            <person name="Hirsch P."/>
            <person name="Mevs U."/>
            <person name="Kroppenstedt R.M."/>
            <person name="Schumann P."/>
            <person name="Stackebrandt E."/>
        </authorList>
    </citation>
    <scope>NUCLEOTIDE SEQUENCE [LARGE SCALE GENOMIC DNA]</scope>
    <source>
        <strain evidence="3 4">JCM 12677</strain>
    </source>
</reference>
<protein>
    <recommendedName>
        <fullName evidence="2">FtsX extracellular domain-containing protein</fullName>
    </recommendedName>
</protein>
<evidence type="ECO:0000259" key="2">
    <source>
        <dbReference type="Pfam" id="PF18075"/>
    </source>
</evidence>
<keyword evidence="4" id="KW-1185">Reference proteome</keyword>
<proteinExistence type="predicted"/>
<comment type="caution">
    <text evidence="3">The sequence shown here is derived from an EMBL/GenBank/DDBJ whole genome shotgun (WGS) entry which is preliminary data.</text>
</comment>
<dbReference type="Pfam" id="PF18075">
    <property type="entry name" value="FtsX_ECD"/>
    <property type="match status" value="1"/>
</dbReference>
<accession>A0A3A9Z4R1</accession>
<organism evidence="3 4">
    <name type="scientific">Micromonospora endolithica</name>
    <dbReference type="NCBI Taxonomy" id="230091"/>
    <lineage>
        <taxon>Bacteria</taxon>
        <taxon>Bacillati</taxon>
        <taxon>Actinomycetota</taxon>
        <taxon>Actinomycetes</taxon>
        <taxon>Micromonosporales</taxon>
        <taxon>Micromonosporaceae</taxon>
        <taxon>Micromonospora</taxon>
    </lineage>
</organism>
<dbReference type="Gene3D" id="3.30.70.3040">
    <property type="match status" value="1"/>
</dbReference>
<keyword evidence="1" id="KW-0472">Membrane</keyword>
<evidence type="ECO:0000313" key="3">
    <source>
        <dbReference type="EMBL" id="RKN42804.1"/>
    </source>
</evidence>
<keyword evidence="1" id="KW-1133">Transmembrane helix</keyword>
<dbReference type="Proteomes" id="UP000281726">
    <property type="component" value="Unassembled WGS sequence"/>
</dbReference>
<dbReference type="InterPro" id="IPR040690">
    <property type="entry name" value="FtsX_ECD"/>
</dbReference>
<feature type="transmembrane region" description="Helical" evidence="1">
    <location>
        <begin position="41"/>
        <end position="60"/>
    </location>
</feature>
<feature type="domain" description="FtsX extracellular" evidence="2">
    <location>
        <begin position="98"/>
        <end position="188"/>
    </location>
</feature>
<sequence>MDQKVHVLFERALDAEPEPPAGDLALNAMSAGRALRRRRHLLTGGALAGIVTVAATLVALNAGAPERAVPPPVVAAGALMPPASLACDREAGRATTDVRVFLRYETTGRQRDDLRDTLRSDPLVRSVTLVSREEAYATFKEHYRNNPDLVEAVQPEQFPESFDVRLARAKDFPRFVATYDHRSGIDQILGDPCLTRSGPGEDE</sequence>
<evidence type="ECO:0000256" key="1">
    <source>
        <dbReference type="SAM" id="Phobius"/>
    </source>
</evidence>
<name>A0A3A9Z4R1_9ACTN</name>
<dbReference type="OrthoDB" id="3387849at2"/>
<gene>
    <name evidence="3" type="ORF">D7223_22550</name>
</gene>
<evidence type="ECO:0000313" key="4">
    <source>
        <dbReference type="Proteomes" id="UP000281726"/>
    </source>
</evidence>